<dbReference type="PROSITE" id="PS00636">
    <property type="entry name" value="DNAJ_1"/>
    <property type="match status" value="1"/>
</dbReference>
<name>A0A2U1PLQ1_ARTAN</name>
<dbReference type="PRINTS" id="PR00625">
    <property type="entry name" value="JDOMAIN"/>
</dbReference>
<gene>
    <name evidence="2" type="ORF">CTI12_AA130510</name>
</gene>
<dbReference type="Pfam" id="PF00226">
    <property type="entry name" value="DnaJ"/>
    <property type="match status" value="1"/>
</dbReference>
<keyword evidence="3" id="KW-1185">Reference proteome</keyword>
<dbReference type="GO" id="GO:0009507">
    <property type="term" value="C:chloroplast"/>
    <property type="evidence" value="ECO:0007669"/>
    <property type="project" value="TreeGrafter"/>
</dbReference>
<dbReference type="InterPro" id="IPR036869">
    <property type="entry name" value="J_dom_sf"/>
</dbReference>
<accession>A0A2U1PLQ1</accession>
<protein>
    <submittedName>
        <fullName evidence="2">DnaJ domain-containing protein</fullName>
    </submittedName>
</protein>
<dbReference type="AlphaFoldDB" id="A0A2U1PLQ1"/>
<reference evidence="2 3" key="1">
    <citation type="journal article" date="2018" name="Mol. Plant">
        <title>The genome of Artemisia annua provides insight into the evolution of Asteraceae family and artemisinin biosynthesis.</title>
        <authorList>
            <person name="Shen Q."/>
            <person name="Zhang L."/>
            <person name="Liao Z."/>
            <person name="Wang S."/>
            <person name="Yan T."/>
            <person name="Shi P."/>
            <person name="Liu M."/>
            <person name="Fu X."/>
            <person name="Pan Q."/>
            <person name="Wang Y."/>
            <person name="Lv Z."/>
            <person name="Lu X."/>
            <person name="Zhang F."/>
            <person name="Jiang W."/>
            <person name="Ma Y."/>
            <person name="Chen M."/>
            <person name="Hao X."/>
            <person name="Li L."/>
            <person name="Tang Y."/>
            <person name="Lv G."/>
            <person name="Zhou Y."/>
            <person name="Sun X."/>
            <person name="Brodelius P.E."/>
            <person name="Rose J.K.C."/>
            <person name="Tang K."/>
        </authorList>
    </citation>
    <scope>NUCLEOTIDE SEQUENCE [LARGE SCALE GENOMIC DNA]</scope>
    <source>
        <strain evidence="3">cv. Huhao1</strain>
        <tissue evidence="2">Leaf</tissue>
    </source>
</reference>
<organism evidence="2 3">
    <name type="scientific">Artemisia annua</name>
    <name type="common">Sweet wormwood</name>
    <dbReference type="NCBI Taxonomy" id="35608"/>
    <lineage>
        <taxon>Eukaryota</taxon>
        <taxon>Viridiplantae</taxon>
        <taxon>Streptophyta</taxon>
        <taxon>Embryophyta</taxon>
        <taxon>Tracheophyta</taxon>
        <taxon>Spermatophyta</taxon>
        <taxon>Magnoliopsida</taxon>
        <taxon>eudicotyledons</taxon>
        <taxon>Gunneridae</taxon>
        <taxon>Pentapetalae</taxon>
        <taxon>asterids</taxon>
        <taxon>campanulids</taxon>
        <taxon>Asterales</taxon>
        <taxon>Asteraceae</taxon>
        <taxon>Asteroideae</taxon>
        <taxon>Anthemideae</taxon>
        <taxon>Artemisiinae</taxon>
        <taxon>Artemisia</taxon>
    </lineage>
</organism>
<evidence type="ECO:0000259" key="1">
    <source>
        <dbReference type="PROSITE" id="PS50076"/>
    </source>
</evidence>
<dbReference type="PROSITE" id="PS50076">
    <property type="entry name" value="DNAJ_2"/>
    <property type="match status" value="1"/>
</dbReference>
<evidence type="ECO:0000313" key="2">
    <source>
        <dbReference type="EMBL" id="PWA86684.1"/>
    </source>
</evidence>
<sequence length="206" mass="23592">MNSKTLPCVTQSFLNSSNKLPISPLKPNLQFKLNKKTNVKIPQISFRTTKVTTKASFSAAGLAKPATENETLYELLGISESCTLSDIKQAYKKMALKYHPDVSPPERMEEYTTRFIRVQEAYETLSDPEARYMYDSCMSKGLHMAFSGKRPTRFDPDSADKIRWKEMWQVQISELIRRNKVNPNKAGRAQGMSWAARIRKQRVESC</sequence>
<dbReference type="PANTHER" id="PTHR45090">
    <property type="entry name" value="CHAPERONE PROTEIN DNAJ 20 CHLOROPLASTIC"/>
    <property type="match status" value="1"/>
</dbReference>
<dbReference type="InterPro" id="IPR001623">
    <property type="entry name" value="DnaJ_domain"/>
</dbReference>
<dbReference type="Gene3D" id="1.10.287.110">
    <property type="entry name" value="DnaJ domain"/>
    <property type="match status" value="1"/>
</dbReference>
<proteinExistence type="predicted"/>
<dbReference type="InterPro" id="IPR018253">
    <property type="entry name" value="DnaJ_domain_CS"/>
</dbReference>
<dbReference type="InterPro" id="IPR053232">
    <property type="entry name" value="DnaJ_C/III_chloroplastic"/>
</dbReference>
<dbReference type="STRING" id="35608.A0A2U1PLQ1"/>
<evidence type="ECO:0000313" key="3">
    <source>
        <dbReference type="Proteomes" id="UP000245207"/>
    </source>
</evidence>
<feature type="domain" description="J" evidence="1">
    <location>
        <begin position="71"/>
        <end position="138"/>
    </location>
</feature>
<dbReference type="Proteomes" id="UP000245207">
    <property type="component" value="Unassembled WGS sequence"/>
</dbReference>
<comment type="caution">
    <text evidence="2">The sequence shown here is derived from an EMBL/GenBank/DDBJ whole genome shotgun (WGS) entry which is preliminary data.</text>
</comment>
<dbReference type="OrthoDB" id="445556at2759"/>
<dbReference type="SUPFAM" id="SSF46565">
    <property type="entry name" value="Chaperone J-domain"/>
    <property type="match status" value="1"/>
</dbReference>
<dbReference type="SMART" id="SM00271">
    <property type="entry name" value="DnaJ"/>
    <property type="match status" value="1"/>
</dbReference>
<dbReference type="EMBL" id="PKPP01000993">
    <property type="protein sequence ID" value="PWA86684.1"/>
    <property type="molecule type" value="Genomic_DNA"/>
</dbReference>
<dbReference type="PANTHER" id="PTHR45090:SF14">
    <property type="entry name" value="DNAJ DOMAIN, CHAPERONE J-DOMAIN SUPERFAMILY"/>
    <property type="match status" value="1"/>
</dbReference>
<dbReference type="CDD" id="cd06257">
    <property type="entry name" value="DnaJ"/>
    <property type="match status" value="1"/>
</dbReference>